<gene>
    <name evidence="2" type="ORF">Ddye_027589</name>
</gene>
<accession>A0AAD9WQB0</accession>
<evidence type="ECO:0000313" key="2">
    <source>
        <dbReference type="EMBL" id="KAK2639794.1"/>
    </source>
</evidence>
<evidence type="ECO:0000256" key="1">
    <source>
        <dbReference type="SAM" id="Phobius"/>
    </source>
</evidence>
<organism evidence="2 3">
    <name type="scientific">Dipteronia dyeriana</name>
    <dbReference type="NCBI Taxonomy" id="168575"/>
    <lineage>
        <taxon>Eukaryota</taxon>
        <taxon>Viridiplantae</taxon>
        <taxon>Streptophyta</taxon>
        <taxon>Embryophyta</taxon>
        <taxon>Tracheophyta</taxon>
        <taxon>Spermatophyta</taxon>
        <taxon>Magnoliopsida</taxon>
        <taxon>eudicotyledons</taxon>
        <taxon>Gunneridae</taxon>
        <taxon>Pentapetalae</taxon>
        <taxon>rosids</taxon>
        <taxon>malvids</taxon>
        <taxon>Sapindales</taxon>
        <taxon>Sapindaceae</taxon>
        <taxon>Hippocastanoideae</taxon>
        <taxon>Acereae</taxon>
        <taxon>Dipteronia</taxon>
    </lineage>
</organism>
<keyword evidence="1" id="KW-0812">Transmembrane</keyword>
<comment type="caution">
    <text evidence="2">The sequence shown here is derived from an EMBL/GenBank/DDBJ whole genome shotgun (WGS) entry which is preliminary data.</text>
</comment>
<sequence length="100" mass="11789">MASLSPQFLPIRRKLPSIMLLRNLYLSYHNLCSSVSELGMFEVFNDMNGNVEIEGAKPKLHKICCKMKWSKPTYKREKYFKIWLPSCGILLVLLMHYYSR</sequence>
<dbReference type="EMBL" id="JANJYI010000008">
    <property type="protein sequence ID" value="KAK2639794.1"/>
    <property type="molecule type" value="Genomic_DNA"/>
</dbReference>
<dbReference type="AlphaFoldDB" id="A0AAD9WQB0"/>
<evidence type="ECO:0000313" key="3">
    <source>
        <dbReference type="Proteomes" id="UP001280121"/>
    </source>
</evidence>
<keyword evidence="1" id="KW-0472">Membrane</keyword>
<feature type="transmembrane region" description="Helical" evidence="1">
    <location>
        <begin position="79"/>
        <end position="98"/>
    </location>
</feature>
<protein>
    <submittedName>
        <fullName evidence="2">Uncharacterized protein</fullName>
    </submittedName>
</protein>
<keyword evidence="3" id="KW-1185">Reference proteome</keyword>
<reference evidence="2" key="1">
    <citation type="journal article" date="2023" name="Plant J.">
        <title>Genome sequences and population genomics provide insights into the demographic history, inbreeding, and mutation load of two 'living fossil' tree species of Dipteronia.</title>
        <authorList>
            <person name="Feng Y."/>
            <person name="Comes H.P."/>
            <person name="Chen J."/>
            <person name="Zhu S."/>
            <person name="Lu R."/>
            <person name="Zhang X."/>
            <person name="Li P."/>
            <person name="Qiu J."/>
            <person name="Olsen K.M."/>
            <person name="Qiu Y."/>
        </authorList>
    </citation>
    <scope>NUCLEOTIDE SEQUENCE</scope>
    <source>
        <strain evidence="2">KIB01</strain>
    </source>
</reference>
<name>A0AAD9WQB0_9ROSI</name>
<dbReference type="Proteomes" id="UP001280121">
    <property type="component" value="Unassembled WGS sequence"/>
</dbReference>
<keyword evidence="1" id="KW-1133">Transmembrane helix</keyword>
<proteinExistence type="predicted"/>